<feature type="region of interest" description="Disordered" evidence="7">
    <location>
        <begin position="626"/>
        <end position="648"/>
    </location>
</feature>
<evidence type="ECO:0000313" key="11">
    <source>
        <dbReference type="Proteomes" id="UP000245207"/>
    </source>
</evidence>
<sequence length="1142" mass="125912">MFYSQFILAKKGPLGTIWIAAHLERKLRKNQVADTDIGVSVDSILFPEMPIALRLSSHLLLGVVRIYSRKVNYLFDDCSEALLKVKQAFRSTAVDLPPEESTAPYHSITLPETFDLDDFELPDSEIFQGNYVDHHVSSKDQITLQDTMDGVVYSTSKFGLNERFGDEDAAGLDLDEELLAEKAATAEHATGASNSDVDPQASAHADASFKYTDNLDGLAVPEVVPASDTANQDLDEYDGDNEPADYAQAPCTPGLWEEPSFSNVQETSACDDHQEPDNHSITESAVKGSASHEHHNLFESHEKSPPHIAATEQMLMDDLGSAPFTEPLLAEPEAVTAVSDDPKKMEDLLNKNAINDGPGVQIVDNNDKNIENHQGTLNTEPILEPKDSTISVQSPQYSMQNSAFPTLRPCVTFLNHETNGEAPLATQGLDMNVPQGQLTEIGQNDEIRVDNATDREIQVDNMNSYASDFPAPKKLLPLPPGFSDLPKEMAPLATQGLDMNVPQGQLTEIGQHNEIRVDNATAREVQVDNMNSYTTDFPAREKLLSLPPGFSDIPKEMVPENTPAEKDYMFSGQKRSYTESSLTDQSMSLVESSGLFTTNVTGKSVMNDDDLLSSILVGRQSSLLKLKPTPPVEAPSAKRRRSAPKTPKTGILKRKVVMDDNMVLHGDTIRQQLINTDDIRRLRKKAPCTRSEISMLKKQFWEDKLFSESIFTGVSAKLTSLHNQLYDLSKIVVAHYDASLEGGTDPKSVSYDAEKDMQLEVGSKVPQENVGEDNFGPIVMKDVSEAQPIEFPQVTDSHTYDNNATNLGYGGSEAQMHATGEVTEPFSSEHDLVGQATAMEIDARSFSDAIPIEIQSLAHANEVPVNTPDMSAPLGDVENTSRIDASVQTNAPDIHSNENMDLQMADMDPFIESNIASELKVASVTEVSEEKHDQDIDFRKNEEEVVNEDAAFAQNGESNAHNLLYNGIFGEDYATVGAYDTEVNAVLEDAPLDERENPGHQVTFQIDVEEIPPDNKVDDDELGYSGVGNDTEFLNFDDADDDNAGDYAPDVEATRVIDNSGWSSRTKAVAKYLQIMFDKEGERGRNMIPVNNLLIGKTRKEASRMFFETLVLKTKDYIHVEQADPYDNINVFPRAKLLKSDF</sequence>
<dbReference type="InterPro" id="IPR006909">
    <property type="entry name" value="Rad21/Rec8_C_eu"/>
</dbReference>
<dbReference type="Pfam" id="PF04825">
    <property type="entry name" value="Rad21_Rec8_N"/>
    <property type="match status" value="1"/>
</dbReference>
<dbReference type="InterPro" id="IPR036390">
    <property type="entry name" value="WH_DNA-bd_sf"/>
</dbReference>
<dbReference type="InterPro" id="IPR023093">
    <property type="entry name" value="ScpA-like_C"/>
</dbReference>
<dbReference type="Proteomes" id="UP000245207">
    <property type="component" value="Unassembled WGS sequence"/>
</dbReference>
<comment type="subunit">
    <text evidence="6">Component of the cohesin complex.</text>
</comment>
<evidence type="ECO:0000313" key="10">
    <source>
        <dbReference type="EMBL" id="PWA82050.1"/>
    </source>
</evidence>
<keyword evidence="3" id="KW-0132">Cell division</keyword>
<dbReference type="OrthoDB" id="10071381at2759"/>
<keyword evidence="11" id="KW-1185">Reference proteome</keyword>
<feature type="compositionally biased region" description="Basic and acidic residues" evidence="7">
    <location>
        <begin position="290"/>
        <end position="303"/>
    </location>
</feature>
<reference evidence="10 11" key="1">
    <citation type="journal article" date="2018" name="Mol. Plant">
        <title>The genome of Artemisia annua provides insight into the evolution of Asteraceae family and artemisinin biosynthesis.</title>
        <authorList>
            <person name="Shen Q."/>
            <person name="Zhang L."/>
            <person name="Liao Z."/>
            <person name="Wang S."/>
            <person name="Yan T."/>
            <person name="Shi P."/>
            <person name="Liu M."/>
            <person name="Fu X."/>
            <person name="Pan Q."/>
            <person name="Wang Y."/>
            <person name="Lv Z."/>
            <person name="Lu X."/>
            <person name="Zhang F."/>
            <person name="Jiang W."/>
            <person name="Ma Y."/>
            <person name="Chen M."/>
            <person name="Hao X."/>
            <person name="Li L."/>
            <person name="Tang Y."/>
            <person name="Lv G."/>
            <person name="Zhou Y."/>
            <person name="Sun X."/>
            <person name="Brodelius P.E."/>
            <person name="Rose J.K.C."/>
            <person name="Tang K."/>
        </authorList>
    </citation>
    <scope>NUCLEOTIDE SEQUENCE [LARGE SCALE GENOMIC DNA]</scope>
    <source>
        <strain evidence="11">cv. Huhao1</strain>
        <tissue evidence="10">Leaf</tissue>
    </source>
</reference>
<evidence type="ECO:0000256" key="7">
    <source>
        <dbReference type="SAM" id="MobiDB-lite"/>
    </source>
</evidence>
<evidence type="ECO:0000256" key="6">
    <source>
        <dbReference type="ARBA" id="ARBA00064543"/>
    </source>
</evidence>
<dbReference type="SUPFAM" id="SSF46785">
    <property type="entry name" value="Winged helix' DNA-binding domain"/>
    <property type="match status" value="1"/>
</dbReference>
<dbReference type="AlphaFoldDB" id="A0A2U1P8J6"/>
<dbReference type="PANTHER" id="PTHR12585">
    <property type="entry name" value="SCC1 / RAD21 FAMILY MEMBER"/>
    <property type="match status" value="1"/>
</dbReference>
<dbReference type="GO" id="GO:0007062">
    <property type="term" value="P:sister chromatid cohesion"/>
    <property type="evidence" value="ECO:0007669"/>
    <property type="project" value="InterPro"/>
</dbReference>
<comment type="similarity">
    <text evidence="2">Belongs to the rad21 family.</text>
</comment>
<dbReference type="GO" id="GO:0005634">
    <property type="term" value="C:nucleus"/>
    <property type="evidence" value="ECO:0007669"/>
    <property type="project" value="UniProtKB-SubCell"/>
</dbReference>
<dbReference type="Pfam" id="PF04824">
    <property type="entry name" value="Rad21_Rec8"/>
    <property type="match status" value="1"/>
</dbReference>
<dbReference type="GO" id="GO:0007059">
    <property type="term" value="P:chromosome segregation"/>
    <property type="evidence" value="ECO:0007669"/>
    <property type="project" value="UniProtKB-KW"/>
</dbReference>
<dbReference type="STRING" id="35608.A0A2U1P8J6"/>
<dbReference type="FunFam" id="1.10.10.580:FF:000002">
    <property type="entry name" value="Sister chromatid cohesion 1 protein 4"/>
    <property type="match status" value="1"/>
</dbReference>
<accession>A0A2U1P8J6</accession>
<dbReference type="EMBL" id="PKPP01001516">
    <property type="protein sequence ID" value="PWA82050.1"/>
    <property type="molecule type" value="Genomic_DNA"/>
</dbReference>
<dbReference type="InterPro" id="IPR006910">
    <property type="entry name" value="Rad21_Rec8_N"/>
</dbReference>
<keyword evidence="4" id="KW-0159">Chromosome partition</keyword>
<comment type="caution">
    <text evidence="10">The sequence shown here is derived from an EMBL/GenBank/DDBJ whole genome shotgun (WGS) entry which is preliminary data.</text>
</comment>
<dbReference type="GO" id="GO:0003682">
    <property type="term" value="F:chromatin binding"/>
    <property type="evidence" value="ECO:0007669"/>
    <property type="project" value="TreeGrafter"/>
</dbReference>
<feature type="compositionally biased region" description="Basic and acidic residues" evidence="7">
    <location>
        <begin position="270"/>
        <end position="280"/>
    </location>
</feature>
<dbReference type="PANTHER" id="PTHR12585:SF69">
    <property type="entry name" value="FI11703P"/>
    <property type="match status" value="1"/>
</dbReference>
<feature type="domain" description="Rad21/Rec8-like protein C-terminal eukaryotic" evidence="8">
    <location>
        <begin position="1091"/>
        <end position="1136"/>
    </location>
</feature>
<dbReference type="GO" id="GO:1990414">
    <property type="term" value="P:replication-born double-strand break repair via sister chromatid exchange"/>
    <property type="evidence" value="ECO:0007669"/>
    <property type="project" value="TreeGrafter"/>
</dbReference>
<feature type="domain" description="Rad21/Rec8-like protein N-terminal" evidence="9">
    <location>
        <begin position="1"/>
        <end position="101"/>
    </location>
</feature>
<evidence type="ECO:0000256" key="4">
    <source>
        <dbReference type="ARBA" id="ARBA00022829"/>
    </source>
</evidence>
<name>A0A2U1P8J6_ARTAN</name>
<evidence type="ECO:0000256" key="3">
    <source>
        <dbReference type="ARBA" id="ARBA00022776"/>
    </source>
</evidence>
<dbReference type="InterPro" id="IPR039781">
    <property type="entry name" value="Rad21/Rec8-like"/>
</dbReference>
<gene>
    <name evidence="10" type="ORF">CTI12_AA180530</name>
</gene>
<evidence type="ECO:0000256" key="2">
    <source>
        <dbReference type="ARBA" id="ARBA00009870"/>
    </source>
</evidence>
<comment type="subcellular location">
    <subcellularLocation>
        <location evidence="1">Nucleus</location>
    </subcellularLocation>
</comment>
<dbReference type="Gene3D" id="1.10.10.580">
    <property type="entry name" value="Structural maintenance of chromosome 1. Chain E"/>
    <property type="match status" value="1"/>
</dbReference>
<evidence type="ECO:0000256" key="1">
    <source>
        <dbReference type="ARBA" id="ARBA00004123"/>
    </source>
</evidence>
<dbReference type="GO" id="GO:0008278">
    <property type="term" value="C:cohesin complex"/>
    <property type="evidence" value="ECO:0007669"/>
    <property type="project" value="InterPro"/>
</dbReference>
<feature type="region of interest" description="Disordered" evidence="7">
    <location>
        <begin position="267"/>
        <end position="303"/>
    </location>
</feature>
<evidence type="ECO:0000259" key="9">
    <source>
        <dbReference type="Pfam" id="PF04825"/>
    </source>
</evidence>
<keyword evidence="3" id="KW-0131">Cell cycle</keyword>
<evidence type="ECO:0000256" key="5">
    <source>
        <dbReference type="ARBA" id="ARBA00023242"/>
    </source>
</evidence>
<organism evidence="10 11">
    <name type="scientific">Artemisia annua</name>
    <name type="common">Sweet wormwood</name>
    <dbReference type="NCBI Taxonomy" id="35608"/>
    <lineage>
        <taxon>Eukaryota</taxon>
        <taxon>Viridiplantae</taxon>
        <taxon>Streptophyta</taxon>
        <taxon>Embryophyta</taxon>
        <taxon>Tracheophyta</taxon>
        <taxon>Spermatophyta</taxon>
        <taxon>Magnoliopsida</taxon>
        <taxon>eudicotyledons</taxon>
        <taxon>Gunneridae</taxon>
        <taxon>Pentapetalae</taxon>
        <taxon>asterids</taxon>
        <taxon>campanulids</taxon>
        <taxon>Asterales</taxon>
        <taxon>Asteraceae</taxon>
        <taxon>Asteroideae</taxon>
        <taxon>Anthemideae</taxon>
        <taxon>Artemisiinae</taxon>
        <taxon>Artemisia</taxon>
    </lineage>
</organism>
<keyword evidence="5" id="KW-0539">Nucleus</keyword>
<keyword evidence="3" id="KW-0498">Mitosis</keyword>
<protein>
    <submittedName>
        <fullName evidence="10">Rad21/Rec8-like protein</fullName>
    </submittedName>
</protein>
<dbReference type="CDD" id="cd21793">
    <property type="entry name" value="Rad21_Rec8_M_AtSYN1-like"/>
    <property type="match status" value="1"/>
</dbReference>
<evidence type="ECO:0000259" key="8">
    <source>
        <dbReference type="Pfam" id="PF04824"/>
    </source>
</evidence>
<proteinExistence type="inferred from homology"/>